<feature type="compositionally biased region" description="Basic and acidic residues" evidence="1">
    <location>
        <begin position="23"/>
        <end position="69"/>
    </location>
</feature>
<organism evidence="2 3">
    <name type="scientific">Pleuronectes platessa</name>
    <name type="common">European plaice</name>
    <dbReference type="NCBI Taxonomy" id="8262"/>
    <lineage>
        <taxon>Eukaryota</taxon>
        <taxon>Metazoa</taxon>
        <taxon>Chordata</taxon>
        <taxon>Craniata</taxon>
        <taxon>Vertebrata</taxon>
        <taxon>Euteleostomi</taxon>
        <taxon>Actinopterygii</taxon>
        <taxon>Neopterygii</taxon>
        <taxon>Teleostei</taxon>
        <taxon>Neoteleostei</taxon>
        <taxon>Acanthomorphata</taxon>
        <taxon>Carangaria</taxon>
        <taxon>Pleuronectiformes</taxon>
        <taxon>Pleuronectoidei</taxon>
        <taxon>Pleuronectidae</taxon>
        <taxon>Pleuronectes</taxon>
    </lineage>
</organism>
<feature type="region of interest" description="Disordered" evidence="1">
    <location>
        <begin position="1"/>
        <end position="81"/>
    </location>
</feature>
<dbReference type="Proteomes" id="UP001153269">
    <property type="component" value="Unassembled WGS sequence"/>
</dbReference>
<name>A0A9N7YLA9_PLEPL</name>
<dbReference type="EMBL" id="CADEAL010001171">
    <property type="protein sequence ID" value="CAB1429798.1"/>
    <property type="molecule type" value="Genomic_DNA"/>
</dbReference>
<comment type="caution">
    <text evidence="2">The sequence shown here is derived from an EMBL/GenBank/DDBJ whole genome shotgun (WGS) entry which is preliminary data.</text>
</comment>
<evidence type="ECO:0000313" key="2">
    <source>
        <dbReference type="EMBL" id="CAB1429798.1"/>
    </source>
</evidence>
<keyword evidence="3" id="KW-1185">Reference proteome</keyword>
<sequence>MDGLQNKKLLIKPPDCDQPSAHDGLRSEDQEAERGLKSPDNSKQEHIDRADRLLRATRVVETREGKPGRQEGGISKRGFSQRRRAHAAGLAGISLCISSLRSLAALMRIHGGWTTSPLVSIKRLSPVLSNDDNPDPAHLLRPSFIRKYSATLNPLRPHIDSHFTPPV</sequence>
<gene>
    <name evidence="2" type="ORF">PLEPLA_LOCUS17778</name>
</gene>
<evidence type="ECO:0000313" key="3">
    <source>
        <dbReference type="Proteomes" id="UP001153269"/>
    </source>
</evidence>
<accession>A0A9N7YLA9</accession>
<protein>
    <submittedName>
        <fullName evidence="2">Uncharacterized protein</fullName>
    </submittedName>
</protein>
<reference evidence="2" key="1">
    <citation type="submission" date="2020-03" db="EMBL/GenBank/DDBJ databases">
        <authorList>
            <person name="Weist P."/>
        </authorList>
    </citation>
    <scope>NUCLEOTIDE SEQUENCE</scope>
</reference>
<evidence type="ECO:0000256" key="1">
    <source>
        <dbReference type="SAM" id="MobiDB-lite"/>
    </source>
</evidence>
<proteinExistence type="predicted"/>
<dbReference type="AlphaFoldDB" id="A0A9N7YLA9"/>